<reference evidence="2" key="1">
    <citation type="journal article" date="2005" name="Nature">
        <title>The map-based sequence of the rice genome.</title>
        <authorList>
            <consortium name="International rice genome sequencing project (IRGSP)"/>
            <person name="Matsumoto T."/>
            <person name="Wu J."/>
            <person name="Kanamori H."/>
            <person name="Katayose Y."/>
            <person name="Fujisawa M."/>
            <person name="Namiki N."/>
            <person name="Mizuno H."/>
            <person name="Yamamoto K."/>
            <person name="Antonio B.A."/>
            <person name="Baba T."/>
            <person name="Sakata K."/>
            <person name="Nagamura Y."/>
            <person name="Aoki H."/>
            <person name="Arikawa K."/>
            <person name="Arita K."/>
            <person name="Bito T."/>
            <person name="Chiden Y."/>
            <person name="Fujitsuka N."/>
            <person name="Fukunaka R."/>
            <person name="Hamada M."/>
            <person name="Harada C."/>
            <person name="Hayashi A."/>
            <person name="Hijishita S."/>
            <person name="Honda M."/>
            <person name="Hosokawa S."/>
            <person name="Ichikawa Y."/>
            <person name="Idonuma A."/>
            <person name="Iijima M."/>
            <person name="Ikeda M."/>
            <person name="Ikeno M."/>
            <person name="Ito K."/>
            <person name="Ito S."/>
            <person name="Ito T."/>
            <person name="Ito Y."/>
            <person name="Ito Y."/>
            <person name="Iwabuchi A."/>
            <person name="Kamiya K."/>
            <person name="Karasawa W."/>
            <person name="Kurita K."/>
            <person name="Katagiri S."/>
            <person name="Kikuta A."/>
            <person name="Kobayashi H."/>
            <person name="Kobayashi N."/>
            <person name="Machita K."/>
            <person name="Maehara T."/>
            <person name="Masukawa M."/>
            <person name="Mizubayashi T."/>
            <person name="Mukai Y."/>
            <person name="Nagasaki H."/>
            <person name="Nagata Y."/>
            <person name="Naito S."/>
            <person name="Nakashima M."/>
            <person name="Nakama Y."/>
            <person name="Nakamichi Y."/>
            <person name="Nakamura M."/>
            <person name="Meguro A."/>
            <person name="Negishi M."/>
            <person name="Ohta I."/>
            <person name="Ohta T."/>
            <person name="Okamoto M."/>
            <person name="Ono N."/>
            <person name="Saji S."/>
            <person name="Sakaguchi M."/>
            <person name="Sakai K."/>
            <person name="Shibata M."/>
            <person name="Shimokawa T."/>
            <person name="Song J."/>
            <person name="Takazaki Y."/>
            <person name="Terasawa K."/>
            <person name="Tsugane M."/>
            <person name="Tsuji K."/>
            <person name="Ueda S."/>
            <person name="Waki K."/>
            <person name="Yamagata H."/>
            <person name="Yamamoto M."/>
            <person name="Yamamoto S."/>
            <person name="Yamane H."/>
            <person name="Yoshiki S."/>
            <person name="Yoshihara R."/>
            <person name="Yukawa K."/>
            <person name="Zhong H."/>
            <person name="Yano M."/>
            <person name="Yuan Q."/>
            <person name="Ouyang S."/>
            <person name="Liu J."/>
            <person name="Jones K.M."/>
            <person name="Gansberger K."/>
            <person name="Moffat K."/>
            <person name="Hill J."/>
            <person name="Bera J."/>
            <person name="Fadrosh D."/>
            <person name="Jin S."/>
            <person name="Johri S."/>
            <person name="Kim M."/>
            <person name="Overton L."/>
            <person name="Reardon M."/>
            <person name="Tsitrin T."/>
            <person name="Vuong H."/>
            <person name="Weaver B."/>
            <person name="Ciecko A."/>
            <person name="Tallon L."/>
            <person name="Jackson J."/>
            <person name="Pai G."/>
            <person name="Aken S.V."/>
            <person name="Utterback T."/>
            <person name="Reidmuller S."/>
            <person name="Feldblyum T."/>
            <person name="Hsiao J."/>
            <person name="Zismann V."/>
            <person name="Iobst S."/>
            <person name="de Vazeille A.R."/>
            <person name="Buell C.R."/>
            <person name="Ying K."/>
            <person name="Li Y."/>
            <person name="Lu T."/>
            <person name="Huang Y."/>
            <person name="Zhao Q."/>
            <person name="Feng Q."/>
            <person name="Zhang L."/>
            <person name="Zhu J."/>
            <person name="Weng Q."/>
            <person name="Mu J."/>
            <person name="Lu Y."/>
            <person name="Fan D."/>
            <person name="Liu Y."/>
            <person name="Guan J."/>
            <person name="Zhang Y."/>
            <person name="Yu S."/>
            <person name="Liu X."/>
            <person name="Zhang Y."/>
            <person name="Hong G."/>
            <person name="Han B."/>
            <person name="Choisne N."/>
            <person name="Demange N."/>
            <person name="Orjeda G."/>
            <person name="Samain S."/>
            <person name="Cattolico L."/>
            <person name="Pelletier E."/>
            <person name="Couloux A."/>
            <person name="Segurens B."/>
            <person name="Wincker P."/>
            <person name="D'Hont A."/>
            <person name="Scarpelli C."/>
            <person name="Weissenbach J."/>
            <person name="Salanoubat M."/>
            <person name="Quetier F."/>
            <person name="Yu Y."/>
            <person name="Kim H.R."/>
            <person name="Rambo T."/>
            <person name="Currie J."/>
            <person name="Collura K."/>
            <person name="Luo M."/>
            <person name="Yang T."/>
            <person name="Ammiraju J.S.S."/>
            <person name="Engler F."/>
            <person name="Soderlund C."/>
            <person name="Wing R.A."/>
            <person name="Palmer L.E."/>
            <person name="de la Bastide M."/>
            <person name="Spiegel L."/>
            <person name="Nascimento L."/>
            <person name="Zutavern T."/>
            <person name="O'Shaughnessy A."/>
            <person name="Dike S."/>
            <person name="Dedhia N."/>
            <person name="Preston R."/>
            <person name="Balija V."/>
            <person name="McCombie W.R."/>
            <person name="Chow T."/>
            <person name="Chen H."/>
            <person name="Chung M."/>
            <person name="Chen C."/>
            <person name="Shaw J."/>
            <person name="Wu H."/>
            <person name="Hsiao K."/>
            <person name="Chao Y."/>
            <person name="Chu M."/>
            <person name="Cheng C."/>
            <person name="Hour A."/>
            <person name="Lee P."/>
            <person name="Lin S."/>
            <person name="Lin Y."/>
            <person name="Liou J."/>
            <person name="Liu S."/>
            <person name="Hsing Y."/>
            <person name="Raghuvanshi S."/>
            <person name="Mohanty A."/>
            <person name="Bharti A.K."/>
            <person name="Gaur A."/>
            <person name="Gupta V."/>
            <person name="Kumar D."/>
            <person name="Ravi V."/>
            <person name="Vij S."/>
            <person name="Kapur A."/>
            <person name="Khurana P."/>
            <person name="Khurana P."/>
            <person name="Khurana J.P."/>
            <person name="Tyagi A.K."/>
            <person name="Gaikwad K."/>
            <person name="Singh A."/>
            <person name="Dalal V."/>
            <person name="Srivastava S."/>
            <person name="Dixit A."/>
            <person name="Pal A.K."/>
            <person name="Ghazi I.A."/>
            <person name="Yadav M."/>
            <person name="Pandit A."/>
            <person name="Bhargava A."/>
            <person name="Sureshbabu K."/>
            <person name="Batra K."/>
            <person name="Sharma T.R."/>
            <person name="Mohapatra T."/>
            <person name="Singh N.K."/>
            <person name="Messing J."/>
            <person name="Nelson A.B."/>
            <person name="Fuks G."/>
            <person name="Kavchok S."/>
            <person name="Keizer G."/>
            <person name="Linton E."/>
            <person name="Llaca V."/>
            <person name="Song R."/>
            <person name="Tanyolac B."/>
            <person name="Young S."/>
            <person name="Ho-Il K."/>
            <person name="Hahn J.H."/>
            <person name="Sangsakoo G."/>
            <person name="Vanavichit A."/>
            <person name="de Mattos Luiz.A.T."/>
            <person name="Zimmer P.D."/>
            <person name="Malone G."/>
            <person name="Dellagostin O."/>
            <person name="de Oliveira A.C."/>
            <person name="Bevan M."/>
            <person name="Bancroft I."/>
            <person name="Minx P."/>
            <person name="Cordum H."/>
            <person name="Wilson R."/>
            <person name="Cheng Z."/>
            <person name="Jin W."/>
            <person name="Jiang J."/>
            <person name="Leong S.A."/>
            <person name="Iwama H."/>
            <person name="Gojobori T."/>
            <person name="Itoh T."/>
            <person name="Niimura Y."/>
            <person name="Fujii Y."/>
            <person name="Habara T."/>
            <person name="Sakai H."/>
            <person name="Sato Y."/>
            <person name="Wilson G."/>
            <person name="Kumar K."/>
            <person name="McCouch S."/>
            <person name="Juretic N."/>
            <person name="Hoen D."/>
            <person name="Wright S."/>
            <person name="Bruskiewich R."/>
            <person name="Bureau T."/>
            <person name="Miyao A."/>
            <person name="Hirochika H."/>
            <person name="Nishikawa T."/>
            <person name="Kadowaki K."/>
            <person name="Sugiura M."/>
            <person name="Burr B."/>
            <person name="Sasaki T."/>
        </authorList>
    </citation>
    <scope>NUCLEOTIDE SEQUENCE [LARGE SCALE GENOMIC DNA]</scope>
    <source>
        <strain evidence="2">cv. Nipponbare</strain>
    </source>
</reference>
<dbReference type="AlphaFoldDB" id="A0A0P0V521"/>
<proteinExistence type="predicted"/>
<gene>
    <name evidence="1" type="ordered locus">Os01g0608000</name>
    <name evidence="1" type="ORF">OSNPB_010608000</name>
</gene>
<dbReference type="Gramene" id="Os01t0608000-01">
    <property type="protein sequence ID" value="Os01t0608000-01"/>
    <property type="gene ID" value="Os01g0608000"/>
</dbReference>
<protein>
    <submittedName>
        <fullName evidence="1">Os01g0608000 protein</fullName>
    </submittedName>
</protein>
<name>A0A0P0V521_ORYSJ</name>
<evidence type="ECO:0000313" key="2">
    <source>
        <dbReference type="Proteomes" id="UP000059680"/>
    </source>
</evidence>
<reference evidence="1 2" key="2">
    <citation type="journal article" date="2013" name="Plant Cell Physiol.">
        <title>Rice Annotation Project Database (RAP-DB): an integrative and interactive database for rice genomics.</title>
        <authorList>
            <person name="Sakai H."/>
            <person name="Lee S.S."/>
            <person name="Tanaka T."/>
            <person name="Numa H."/>
            <person name="Kim J."/>
            <person name="Kawahara Y."/>
            <person name="Wakimoto H."/>
            <person name="Yang C.C."/>
            <person name="Iwamoto M."/>
            <person name="Abe T."/>
            <person name="Yamada Y."/>
            <person name="Muto A."/>
            <person name="Inokuchi H."/>
            <person name="Ikemura T."/>
            <person name="Matsumoto T."/>
            <person name="Sasaki T."/>
            <person name="Itoh T."/>
        </authorList>
    </citation>
    <scope>NUCLEOTIDE SEQUENCE [LARGE SCALE GENOMIC DNA]</scope>
    <source>
        <strain evidence="2">cv. Nipponbare</strain>
    </source>
</reference>
<dbReference type="Proteomes" id="UP000059680">
    <property type="component" value="Chromosome 1"/>
</dbReference>
<feature type="non-terminal residue" evidence="1">
    <location>
        <position position="1"/>
    </location>
</feature>
<organism evidence="1 2">
    <name type="scientific">Oryza sativa subsp. japonica</name>
    <name type="common">Rice</name>
    <dbReference type="NCBI Taxonomy" id="39947"/>
    <lineage>
        <taxon>Eukaryota</taxon>
        <taxon>Viridiplantae</taxon>
        <taxon>Streptophyta</taxon>
        <taxon>Embryophyta</taxon>
        <taxon>Tracheophyta</taxon>
        <taxon>Spermatophyta</taxon>
        <taxon>Magnoliopsida</taxon>
        <taxon>Liliopsida</taxon>
        <taxon>Poales</taxon>
        <taxon>Poaceae</taxon>
        <taxon>BOP clade</taxon>
        <taxon>Oryzoideae</taxon>
        <taxon>Oryzeae</taxon>
        <taxon>Oryzinae</taxon>
        <taxon>Oryza</taxon>
        <taxon>Oryza sativa</taxon>
    </lineage>
</organism>
<accession>A0A0P0V521</accession>
<reference evidence="1 2" key="3">
    <citation type="journal article" date="2013" name="Rice">
        <title>Improvement of the Oryza sativa Nipponbare reference genome using next generation sequence and optical map data.</title>
        <authorList>
            <person name="Kawahara Y."/>
            <person name="de la Bastide M."/>
            <person name="Hamilton J.P."/>
            <person name="Kanamori H."/>
            <person name="McCombie W.R."/>
            <person name="Ouyang S."/>
            <person name="Schwartz D.C."/>
            <person name="Tanaka T."/>
            <person name="Wu J."/>
            <person name="Zhou S."/>
            <person name="Childs K.L."/>
            <person name="Davidson R.M."/>
            <person name="Lin H."/>
            <person name="Quesada-Ocampo L."/>
            <person name="Vaillancourt B."/>
            <person name="Sakai H."/>
            <person name="Lee S.S."/>
            <person name="Kim J."/>
            <person name="Numa H."/>
            <person name="Itoh T."/>
            <person name="Buell C.R."/>
            <person name="Matsumoto T."/>
        </authorList>
    </citation>
    <scope>NUCLEOTIDE SEQUENCE [LARGE SCALE GENOMIC DNA]</scope>
    <source>
        <strain evidence="2">cv. Nipponbare</strain>
    </source>
</reference>
<dbReference type="PaxDb" id="39947-A0A0P0V521"/>
<sequence>KRTRLALDVYRGIADFGSFTLKERRTGGGG</sequence>
<evidence type="ECO:0000313" key="1">
    <source>
        <dbReference type="EMBL" id="BAS73091.1"/>
    </source>
</evidence>
<dbReference type="InParanoid" id="A0A0P0V521"/>
<dbReference type="EMBL" id="AP014957">
    <property type="protein sequence ID" value="BAS73091.1"/>
    <property type="molecule type" value="Genomic_DNA"/>
</dbReference>
<keyword evidence="2" id="KW-1185">Reference proteome</keyword>
<feature type="non-terminal residue" evidence="1">
    <location>
        <position position="30"/>
    </location>
</feature>